<gene>
    <name evidence="6" type="ORF">EV676_102393</name>
</gene>
<evidence type="ECO:0000256" key="2">
    <source>
        <dbReference type="ARBA" id="ARBA00009149"/>
    </source>
</evidence>
<feature type="compositionally biased region" description="Basic and acidic residues" evidence="4">
    <location>
        <begin position="348"/>
        <end position="358"/>
    </location>
</feature>
<feature type="region of interest" description="Disordered" evidence="4">
    <location>
        <begin position="175"/>
        <end position="202"/>
    </location>
</feature>
<dbReference type="Gene3D" id="3.30.750.140">
    <property type="match status" value="1"/>
</dbReference>
<dbReference type="InterPro" id="IPR021136">
    <property type="entry name" value="Flagellar_hook_control-like_C"/>
</dbReference>
<comment type="similarity">
    <text evidence="2">Belongs to the FliK family.</text>
</comment>
<keyword evidence="6" id="KW-0969">Cilium</keyword>
<accession>A0AA46DGK5</accession>
<feature type="compositionally biased region" description="Low complexity" evidence="4">
    <location>
        <begin position="117"/>
        <end position="140"/>
    </location>
</feature>
<dbReference type="RefSeq" id="WP_132763858.1">
    <property type="nucleotide sequence ID" value="NZ_CP110416.1"/>
</dbReference>
<feature type="compositionally biased region" description="Low complexity" evidence="4">
    <location>
        <begin position="23"/>
        <end position="40"/>
    </location>
</feature>
<dbReference type="EMBL" id="SLXF01000002">
    <property type="protein sequence ID" value="TCP08883.1"/>
    <property type="molecule type" value="Genomic_DNA"/>
</dbReference>
<dbReference type="PRINTS" id="PR01007">
    <property type="entry name" value="FLGHOOKFLIK"/>
</dbReference>
<evidence type="ECO:0000259" key="5">
    <source>
        <dbReference type="Pfam" id="PF02120"/>
    </source>
</evidence>
<dbReference type="GO" id="GO:0044780">
    <property type="term" value="P:bacterial-type flagellum assembly"/>
    <property type="evidence" value="ECO:0007669"/>
    <property type="project" value="InterPro"/>
</dbReference>
<dbReference type="GO" id="GO:0009424">
    <property type="term" value="C:bacterial-type flagellum hook"/>
    <property type="evidence" value="ECO:0007669"/>
    <property type="project" value="InterPro"/>
</dbReference>
<organism evidence="6 7">
    <name type="scientific">Caldimonas thermodepolymerans</name>
    <dbReference type="NCBI Taxonomy" id="215580"/>
    <lineage>
        <taxon>Bacteria</taxon>
        <taxon>Pseudomonadati</taxon>
        <taxon>Pseudomonadota</taxon>
        <taxon>Betaproteobacteria</taxon>
        <taxon>Burkholderiales</taxon>
        <taxon>Sphaerotilaceae</taxon>
        <taxon>Caldimonas</taxon>
    </lineage>
</organism>
<dbReference type="InterPro" id="IPR001635">
    <property type="entry name" value="Flag_hook_Flik"/>
</dbReference>
<proteinExistence type="inferred from homology"/>
<dbReference type="Proteomes" id="UP000294772">
    <property type="component" value="Unassembled WGS sequence"/>
</dbReference>
<keyword evidence="3" id="KW-1005">Bacterial flagellum biogenesis</keyword>
<comment type="function">
    <text evidence="1">Controls the length of the flagellar hook.</text>
</comment>
<dbReference type="PANTHER" id="PTHR37533">
    <property type="entry name" value="FLAGELLAR HOOK-LENGTH CONTROL PROTEIN"/>
    <property type="match status" value="1"/>
</dbReference>
<feature type="region of interest" description="Disordered" evidence="4">
    <location>
        <begin position="1"/>
        <end position="79"/>
    </location>
</feature>
<keyword evidence="6" id="KW-0282">Flagellum</keyword>
<sequence>MSAITSLLLSAPVAPVPPPAPVTPTAASRGFSQLLRQAQQPPAPEAQPPRAEEAPGRGEAQQRPAEAEPARESADADEADATLHPDAAALMVALEAAPPPREEAAVAAAATAAADDVTDEATAATPGARAARPGQGAGTPDLAATQAGHAPVEEAEAGAVDTEAAFETLMAATAEATQRASGAPARTAEPPPALAAVPGTAPVGATSATGAAQALASRHVDTPADAPEFPQALASQVSYLVRDGVQQARLTLNPAEMGPISVQIAVQGQQAQVDFAAASAATRAAIEQSLSHLAAALHEAGLTLSGGGVSQQHQPARQAGPASTPGGRSGRGDVPDAEPVAPVTAPARRIDGRLDLYA</sequence>
<evidence type="ECO:0000256" key="3">
    <source>
        <dbReference type="ARBA" id="ARBA00022795"/>
    </source>
</evidence>
<dbReference type="AlphaFoldDB" id="A0AA46DGK5"/>
<evidence type="ECO:0000256" key="4">
    <source>
        <dbReference type="SAM" id="MobiDB-lite"/>
    </source>
</evidence>
<protein>
    <submittedName>
        <fullName evidence="6">Flagellar hook-length control protein FliK</fullName>
    </submittedName>
</protein>
<dbReference type="InterPro" id="IPR038610">
    <property type="entry name" value="FliK-like_C_sf"/>
</dbReference>
<evidence type="ECO:0000313" key="6">
    <source>
        <dbReference type="EMBL" id="TCP08883.1"/>
    </source>
</evidence>
<reference evidence="6 7" key="1">
    <citation type="submission" date="2019-03" db="EMBL/GenBank/DDBJ databases">
        <title>Genomic Encyclopedia of Type Strains, Phase IV (KMG-IV): sequencing the most valuable type-strain genomes for metagenomic binning, comparative biology and taxonomic classification.</title>
        <authorList>
            <person name="Goeker M."/>
        </authorList>
    </citation>
    <scope>NUCLEOTIDE SEQUENCE [LARGE SCALE GENOMIC DNA]</scope>
    <source>
        <strain evidence="6 7">DSM 15264</strain>
    </source>
</reference>
<dbReference type="Pfam" id="PF02120">
    <property type="entry name" value="Flg_hook"/>
    <property type="match status" value="1"/>
</dbReference>
<evidence type="ECO:0000313" key="7">
    <source>
        <dbReference type="Proteomes" id="UP000294772"/>
    </source>
</evidence>
<comment type="caution">
    <text evidence="6">The sequence shown here is derived from an EMBL/GenBank/DDBJ whole genome shotgun (WGS) entry which is preliminary data.</text>
</comment>
<dbReference type="CDD" id="cd17470">
    <property type="entry name" value="T3SS_Flik_C"/>
    <property type="match status" value="1"/>
</dbReference>
<feature type="domain" description="Flagellar hook-length control protein-like C-terminal" evidence="5">
    <location>
        <begin position="236"/>
        <end position="316"/>
    </location>
</feature>
<evidence type="ECO:0000256" key="1">
    <source>
        <dbReference type="ARBA" id="ARBA00003944"/>
    </source>
</evidence>
<feature type="region of interest" description="Disordered" evidence="4">
    <location>
        <begin position="117"/>
        <end position="159"/>
    </location>
</feature>
<keyword evidence="6" id="KW-0966">Cell projection</keyword>
<dbReference type="PANTHER" id="PTHR37533:SF2">
    <property type="entry name" value="FLAGELLAR HOOK-LENGTH CONTROL PROTEIN"/>
    <property type="match status" value="1"/>
</dbReference>
<feature type="compositionally biased region" description="Basic and acidic residues" evidence="4">
    <location>
        <begin position="65"/>
        <end position="74"/>
    </location>
</feature>
<dbReference type="InterPro" id="IPR052563">
    <property type="entry name" value="FliK"/>
</dbReference>
<feature type="region of interest" description="Disordered" evidence="4">
    <location>
        <begin position="305"/>
        <end position="358"/>
    </location>
</feature>
<name>A0AA46DGK5_9BURK</name>